<reference evidence="1" key="1">
    <citation type="submission" date="2019-11" db="EMBL/GenBank/DDBJ databases">
        <authorList>
            <person name="Feng L."/>
        </authorList>
    </citation>
    <scope>NUCLEOTIDE SEQUENCE</scope>
    <source>
        <strain evidence="1">PclaraLFYP37</strain>
    </source>
</reference>
<gene>
    <name evidence="1" type="ORF">PCLFYP37_03349</name>
</gene>
<dbReference type="EMBL" id="CACRUT010000028">
    <property type="protein sequence ID" value="VYU62193.1"/>
    <property type="molecule type" value="Genomic_DNA"/>
</dbReference>
<name>A0A6N3GDN9_9BACT</name>
<organism evidence="1">
    <name type="scientific">Paraprevotella clara</name>
    <dbReference type="NCBI Taxonomy" id="454154"/>
    <lineage>
        <taxon>Bacteria</taxon>
        <taxon>Pseudomonadati</taxon>
        <taxon>Bacteroidota</taxon>
        <taxon>Bacteroidia</taxon>
        <taxon>Bacteroidales</taxon>
        <taxon>Prevotellaceae</taxon>
        <taxon>Paraprevotella</taxon>
    </lineage>
</organism>
<evidence type="ECO:0000313" key="1">
    <source>
        <dbReference type="EMBL" id="VYU62193.1"/>
    </source>
</evidence>
<protein>
    <submittedName>
        <fullName evidence="1">Uncharacterized protein</fullName>
    </submittedName>
</protein>
<proteinExistence type="predicted"/>
<accession>A0A6N3GDN9</accession>
<sequence>MEDVYSFSDAHAANKYVSHIFCQNNLIPMGWFEPTPWEILYLVYSSH</sequence>
<dbReference type="AlphaFoldDB" id="A0A6N3GDN9"/>